<reference evidence="2" key="1">
    <citation type="submission" date="2025-08" db="UniProtKB">
        <authorList>
            <consortium name="RefSeq"/>
        </authorList>
    </citation>
    <scope>IDENTIFICATION</scope>
</reference>
<protein>
    <submittedName>
        <fullName evidence="2">Uncharacterized protein LOC104597731</fullName>
    </submittedName>
</protein>
<name>A0A1U8A8D2_NELNU</name>
<dbReference type="Proteomes" id="UP000189703">
    <property type="component" value="Unplaced"/>
</dbReference>
<dbReference type="PANTHER" id="PTHR37611:SF4">
    <property type="entry name" value="OS06G0538400 PROTEIN"/>
    <property type="match status" value="1"/>
</dbReference>
<dbReference type="eggNOG" id="ENOG502SAVW">
    <property type="taxonomic scope" value="Eukaryota"/>
</dbReference>
<dbReference type="KEGG" id="nnu:104597731"/>
<dbReference type="FunCoup" id="A0A1U8A8D2">
    <property type="interactions" value="3"/>
</dbReference>
<dbReference type="STRING" id="4432.A0A1U8A8D2"/>
<evidence type="ECO:0000313" key="1">
    <source>
        <dbReference type="Proteomes" id="UP000189703"/>
    </source>
</evidence>
<dbReference type="GeneID" id="104597731"/>
<dbReference type="AlphaFoldDB" id="A0A1U8A8D2"/>
<organism evidence="1 2">
    <name type="scientific">Nelumbo nucifera</name>
    <name type="common">Sacred lotus</name>
    <dbReference type="NCBI Taxonomy" id="4432"/>
    <lineage>
        <taxon>Eukaryota</taxon>
        <taxon>Viridiplantae</taxon>
        <taxon>Streptophyta</taxon>
        <taxon>Embryophyta</taxon>
        <taxon>Tracheophyta</taxon>
        <taxon>Spermatophyta</taxon>
        <taxon>Magnoliopsida</taxon>
        <taxon>Proteales</taxon>
        <taxon>Nelumbonaceae</taxon>
        <taxon>Nelumbo</taxon>
    </lineage>
</organism>
<gene>
    <name evidence="2" type="primary">LOC104597731</name>
</gene>
<dbReference type="RefSeq" id="XP_010257766.1">
    <property type="nucleotide sequence ID" value="XM_010259464.2"/>
</dbReference>
<accession>A0A1U8A8D2</accession>
<keyword evidence="1" id="KW-1185">Reference proteome</keyword>
<sequence>MDMASVSSVESCWEPIVEKTEFEGMEVSEIDGDLLMSLLEESQVDQEAEDERLGCVIRSLEAEIDDPNVLGGCGSVVQPELAGRRGSCEDCRLQEMGLLEDGHHCSGSCASQLSNEFDWIDMDMASSTPSDDMGNWYMDSCADEMIVGMVELGEVRDYSQFYYGVPLEENAYSSLWQESYDALMF</sequence>
<dbReference type="OMA" id="IRMANHD"/>
<proteinExistence type="predicted"/>
<dbReference type="OrthoDB" id="691231at2759"/>
<dbReference type="PANTHER" id="PTHR37611">
    <property type="entry name" value="VIRUS-SPECIFIC-SIGNALING-PATHWAY REGULATED PROTEIN-RELATED"/>
    <property type="match status" value="1"/>
</dbReference>
<evidence type="ECO:0000313" key="2">
    <source>
        <dbReference type="RefSeq" id="XP_010257766.1"/>
    </source>
</evidence>